<dbReference type="RefSeq" id="WP_393014041.1">
    <property type="nucleotide sequence ID" value="NZ_JAZAQF010000078.1"/>
</dbReference>
<reference evidence="3" key="1">
    <citation type="journal article" date="2024" name="Algal Res.">
        <title>Biochemical, toxicological and genomic investigation of a high-biomass producing Limnothrix strain isolated from Italian shallow drinking water reservoir.</title>
        <authorList>
            <person name="Simonazzi M."/>
            <person name="Shishido T.K."/>
            <person name="Delbaje E."/>
            <person name="Wahlsten M."/>
            <person name="Fewer D.P."/>
            <person name="Sivonen K."/>
            <person name="Pezzolesi L."/>
            <person name="Pistocchi R."/>
        </authorList>
    </citation>
    <scope>NUCLEOTIDE SEQUENCE [LARGE SCALE GENOMIC DNA]</scope>
    <source>
        <strain evidence="3">LRLZ20PSL1</strain>
    </source>
</reference>
<dbReference type="SUPFAM" id="SSF53850">
    <property type="entry name" value="Periplasmic binding protein-like II"/>
    <property type="match status" value="1"/>
</dbReference>
<name>A0ABW7CCN6_9CYAN</name>
<dbReference type="Pfam" id="PF00496">
    <property type="entry name" value="SBP_bac_5"/>
    <property type="match status" value="1"/>
</dbReference>
<gene>
    <name evidence="2" type="ORF">VPK24_13210</name>
</gene>
<dbReference type="Gene3D" id="3.40.190.10">
    <property type="entry name" value="Periplasmic binding protein-like II"/>
    <property type="match status" value="1"/>
</dbReference>
<dbReference type="Proteomes" id="UP001604335">
    <property type="component" value="Unassembled WGS sequence"/>
</dbReference>
<comment type="caution">
    <text evidence="2">The sequence shown here is derived from an EMBL/GenBank/DDBJ whole genome shotgun (WGS) entry which is preliminary data.</text>
</comment>
<keyword evidence="3" id="KW-1185">Reference proteome</keyword>
<protein>
    <submittedName>
        <fullName evidence="2">Peptide ABC transporter substrate-binding protein</fullName>
    </submittedName>
</protein>
<evidence type="ECO:0000313" key="3">
    <source>
        <dbReference type="Proteomes" id="UP001604335"/>
    </source>
</evidence>
<dbReference type="CDD" id="cd08513">
    <property type="entry name" value="PBP2_thermophilic_Hb8_like"/>
    <property type="match status" value="1"/>
</dbReference>
<evidence type="ECO:0000259" key="1">
    <source>
        <dbReference type="Pfam" id="PF00496"/>
    </source>
</evidence>
<dbReference type="PIRSF" id="PIRSF002741">
    <property type="entry name" value="MppA"/>
    <property type="match status" value="1"/>
</dbReference>
<organism evidence="2 3">
    <name type="scientific">Limnothrix redekei LRLZ20PSL1</name>
    <dbReference type="NCBI Taxonomy" id="3112953"/>
    <lineage>
        <taxon>Bacteria</taxon>
        <taxon>Bacillati</taxon>
        <taxon>Cyanobacteriota</taxon>
        <taxon>Cyanophyceae</taxon>
        <taxon>Pseudanabaenales</taxon>
        <taxon>Pseudanabaenaceae</taxon>
        <taxon>Limnothrix</taxon>
    </lineage>
</organism>
<dbReference type="InterPro" id="IPR000914">
    <property type="entry name" value="SBP_5_dom"/>
</dbReference>
<evidence type="ECO:0000313" key="2">
    <source>
        <dbReference type="EMBL" id="MFG3818603.1"/>
    </source>
</evidence>
<dbReference type="InterPro" id="IPR030678">
    <property type="entry name" value="Peptide/Ni-bd"/>
</dbReference>
<accession>A0ABW7CCN6</accession>
<dbReference type="InterPro" id="IPR039424">
    <property type="entry name" value="SBP_5"/>
</dbReference>
<dbReference type="PANTHER" id="PTHR30290">
    <property type="entry name" value="PERIPLASMIC BINDING COMPONENT OF ABC TRANSPORTER"/>
    <property type="match status" value="1"/>
</dbReference>
<dbReference type="EMBL" id="JAZAQF010000078">
    <property type="protein sequence ID" value="MFG3818603.1"/>
    <property type="molecule type" value="Genomic_DNA"/>
</dbReference>
<proteinExistence type="predicted"/>
<sequence length="595" mass="64926">MPNLFWPRKWTRAIAPARSPQLRQSLGAIGLVASLLVGGCGGGASTNSANRPSASGPADKTLKLLYWQAPTILNPHLATGHKDFDGARLAYEPLASYDKTGKLVLFLAAEEPTLANGGVAKDGRSVTWKLKSGVKWADGKLFTAEDVVFTYEFLSDPKTGAATLTDYALVKSVRAIDPQTVRIEFTAPTASWSQPFTGYNGMILPKHIFQDYVGARAKEAPANLKPIGTGPYQVESFKPGDSIVYKPNPSYRDRASLAFEQVEIKGGGDATSAARAVLQTGDADYAYNPQVEAPILRQLESGGKGKLLAVTGAQSERIHFNFTDPNRATADGERSSVQFPHPFFTDKTVRQAFALAVDRATIAQQLYGPTGNPTANLIIAPQQFASPNNQVEFNLQKAAQLLDQAGWKDTNGNQIRDKNGVEMRVLFVTSVNPLRQKTQEIVKQAWESIGIGVELKSVDAGAFFSGDPANADTINRFQADLQLYTTGNTSPDPSAHLKWWTCAEIASKANDWNRNNYTRYCNLAYDQAWIKADQELDPIKRQAAMIALNDQLIQDVALIPLIARAKVGAVSDRLQGVDLTPWDSDTWNIATWKRP</sequence>
<feature type="domain" description="Solute-binding protein family 5" evidence="1">
    <location>
        <begin position="112"/>
        <end position="501"/>
    </location>
</feature>
<dbReference type="PANTHER" id="PTHR30290:SF65">
    <property type="entry name" value="MONOACYL PHOSPHATIDYLINOSITOL TETRAMANNOSIDE-BINDING PROTEIN LPQW-RELATED"/>
    <property type="match status" value="1"/>
</dbReference>
<dbReference type="Gene3D" id="3.10.105.10">
    <property type="entry name" value="Dipeptide-binding Protein, Domain 3"/>
    <property type="match status" value="1"/>
</dbReference>